<dbReference type="Proteomes" id="UP000306319">
    <property type="component" value="Unassembled WGS sequence"/>
</dbReference>
<comment type="caution">
    <text evidence="1">The sequence shown here is derived from an EMBL/GenBank/DDBJ whole genome shotgun (WGS) entry which is preliminary data.</text>
</comment>
<keyword evidence="1" id="KW-0067">ATP-binding</keyword>
<evidence type="ECO:0000313" key="2">
    <source>
        <dbReference type="Proteomes" id="UP000306319"/>
    </source>
</evidence>
<accession>A0AC61RCB2</accession>
<protein>
    <submittedName>
        <fullName evidence="1">ATP-binding protein</fullName>
    </submittedName>
</protein>
<organism evidence="1 2">
    <name type="scientific">Lepagella muris</name>
    <dbReference type="NCBI Taxonomy" id="3032870"/>
    <lineage>
        <taxon>Bacteria</taxon>
        <taxon>Pseudomonadati</taxon>
        <taxon>Bacteroidota</taxon>
        <taxon>Bacteroidia</taxon>
        <taxon>Bacteroidales</taxon>
        <taxon>Muribaculaceae</taxon>
        <taxon>Lepagella</taxon>
    </lineage>
</organism>
<evidence type="ECO:0000313" key="1">
    <source>
        <dbReference type="EMBL" id="TGY75560.1"/>
    </source>
</evidence>
<name>A0AC61RCB2_9BACT</name>
<reference evidence="1" key="1">
    <citation type="submission" date="2019-04" db="EMBL/GenBank/DDBJ databases">
        <title>Microbes associate with the intestines of laboratory mice.</title>
        <authorList>
            <person name="Navarre W."/>
            <person name="Wong E."/>
            <person name="Huang K."/>
            <person name="Tropini C."/>
            <person name="Ng K."/>
            <person name="Yu B."/>
        </authorList>
    </citation>
    <scope>NUCLEOTIDE SEQUENCE</scope>
    <source>
        <strain evidence="1">NM04_E33</strain>
    </source>
</reference>
<sequence>MRNIIFNQKVERDELMSRQYQQRHTRYDIDMLLASPLIKLITGPRRVGKSVFSLLMLKDKNFAYLNFDDSQLLDNWNEDLVMAMLDEVYPGYEYLLFDEIQNLPDWDLFVGKLFRRGKNLIITGSNAKMLSSEMATVLTGRYLQIEMLPFSLDEMMRWNDMDIRHLREEQDAKAMALADDYMRNGGYPETIKARGITKNYLSTLFDSILLKDVARRHKVRNTSDLYNLASYLLSNFCNPMSVNDLASELGLSSVATTKKFCDYLAEPYLFFYLPRFNNKLKLMKKAPNKIYVVDNGFVQSTAFSLSENLGRLLENQVFVELLRRGYEPGNTLFYYRTRNDREIDFVTRRGTKVEQLIQVCYDMSSEKTRKRELDALVESAKELHCNNLIVITNSNVKKEKYCGLDIEITTMGRF</sequence>
<dbReference type="EMBL" id="SRYB01000058">
    <property type="protein sequence ID" value="TGY75560.1"/>
    <property type="molecule type" value="Genomic_DNA"/>
</dbReference>
<proteinExistence type="predicted"/>
<gene>
    <name evidence="1" type="ORF">E5331_19805</name>
</gene>
<keyword evidence="2" id="KW-1185">Reference proteome</keyword>
<keyword evidence="1" id="KW-0547">Nucleotide-binding</keyword>